<sequence>MPSIRAQALTTVRLCLANLRNNLTHRLQNFITSPDSGHIPAPPPNDCPFALRSDFRLGAVDPIQASQMIDSEDLFYATTPSCPMDNDAAHPYLKYKTNATDKDIVFAEGDRTLSGVATLSEHFYSSQYLDIFLQLTGDWAPPAINSWFHANAVKVNRFSAKSQQCKHLPSDASHFFPDPHIFLDVSDRERVAYLHVASCNKPDAHPLSSEEWRDLLGIPLKASTEYEIQKQVEAFLGPSPDNDGVSYHLNVSDFIHPIEKKEAEELVWEMCELNFHFELLSLDTRAAARSLISQAIGDEHFQATARSE</sequence>
<evidence type="ECO:0000313" key="2">
    <source>
        <dbReference type="Proteomes" id="UP000217790"/>
    </source>
</evidence>
<name>A0A2H3E5W1_ARMGA</name>
<dbReference type="Proteomes" id="UP000217790">
    <property type="component" value="Unassembled WGS sequence"/>
</dbReference>
<dbReference type="OrthoDB" id="2907315at2759"/>
<accession>A0A2H3E5W1</accession>
<evidence type="ECO:0000313" key="1">
    <source>
        <dbReference type="EMBL" id="PBK95953.1"/>
    </source>
</evidence>
<dbReference type="AlphaFoldDB" id="A0A2H3E5W1"/>
<dbReference type="InParanoid" id="A0A2H3E5W1"/>
<dbReference type="OMA" id="WAPPAIN"/>
<reference evidence="2" key="1">
    <citation type="journal article" date="2017" name="Nat. Ecol. Evol.">
        <title>Genome expansion and lineage-specific genetic innovations in the forest pathogenic fungi Armillaria.</title>
        <authorList>
            <person name="Sipos G."/>
            <person name="Prasanna A.N."/>
            <person name="Walter M.C."/>
            <person name="O'Connor E."/>
            <person name="Balint B."/>
            <person name="Krizsan K."/>
            <person name="Kiss B."/>
            <person name="Hess J."/>
            <person name="Varga T."/>
            <person name="Slot J."/>
            <person name="Riley R."/>
            <person name="Boka B."/>
            <person name="Rigling D."/>
            <person name="Barry K."/>
            <person name="Lee J."/>
            <person name="Mihaltcheva S."/>
            <person name="LaButti K."/>
            <person name="Lipzen A."/>
            <person name="Waldron R."/>
            <person name="Moloney N.M."/>
            <person name="Sperisen C."/>
            <person name="Kredics L."/>
            <person name="Vagvoelgyi C."/>
            <person name="Patrignani A."/>
            <person name="Fitzpatrick D."/>
            <person name="Nagy I."/>
            <person name="Doyle S."/>
            <person name="Anderson J.B."/>
            <person name="Grigoriev I.V."/>
            <person name="Gueldener U."/>
            <person name="Muensterkoetter M."/>
            <person name="Nagy L.G."/>
        </authorList>
    </citation>
    <scope>NUCLEOTIDE SEQUENCE [LARGE SCALE GENOMIC DNA]</scope>
    <source>
        <strain evidence="2">Ar21-2</strain>
    </source>
</reference>
<proteinExistence type="predicted"/>
<keyword evidence="2" id="KW-1185">Reference proteome</keyword>
<gene>
    <name evidence="1" type="ORF">ARMGADRAFT_1077472</name>
</gene>
<protein>
    <submittedName>
        <fullName evidence="1">Uncharacterized protein</fullName>
    </submittedName>
</protein>
<organism evidence="1 2">
    <name type="scientific">Armillaria gallica</name>
    <name type="common">Bulbous honey fungus</name>
    <name type="synonym">Armillaria bulbosa</name>
    <dbReference type="NCBI Taxonomy" id="47427"/>
    <lineage>
        <taxon>Eukaryota</taxon>
        <taxon>Fungi</taxon>
        <taxon>Dikarya</taxon>
        <taxon>Basidiomycota</taxon>
        <taxon>Agaricomycotina</taxon>
        <taxon>Agaricomycetes</taxon>
        <taxon>Agaricomycetidae</taxon>
        <taxon>Agaricales</taxon>
        <taxon>Marasmiineae</taxon>
        <taxon>Physalacriaceae</taxon>
        <taxon>Armillaria</taxon>
    </lineage>
</organism>
<dbReference type="STRING" id="47427.A0A2H3E5W1"/>
<dbReference type="EMBL" id="KZ293651">
    <property type="protein sequence ID" value="PBK95953.1"/>
    <property type="molecule type" value="Genomic_DNA"/>
</dbReference>